<sequence>MACENELAETRVQCDEQRVLQEAKDRQLLLREHELIEQLAQDIEAKNIEIERLRGYLTVKVMDKVLFQSGSIVILPKGEAVLTRIAATLVNSQESIQVEGHTDDVPIGSILASRIPTNWELSVLRAVSVVRFLENNNIDSARMTALGHSKFKPVVDNDSEENRQRNRRVEIVLVPNQDLISD</sequence>
<dbReference type="Gene3D" id="3.30.1330.60">
    <property type="entry name" value="OmpA-like domain"/>
    <property type="match status" value="1"/>
</dbReference>
<organism evidence="4 5">
    <name type="scientific">Candidatus Endobugula sertula</name>
    <name type="common">Bugula neritina bacterial symbiont</name>
    <dbReference type="NCBI Taxonomy" id="62101"/>
    <lineage>
        <taxon>Bacteria</taxon>
        <taxon>Pseudomonadati</taxon>
        <taxon>Pseudomonadota</taxon>
        <taxon>Gammaproteobacteria</taxon>
        <taxon>Cellvibrionales</taxon>
        <taxon>Cellvibrionaceae</taxon>
        <taxon>Candidatus Endobugula</taxon>
    </lineage>
</organism>
<accession>A0A1D2QTQ5</accession>
<evidence type="ECO:0000256" key="2">
    <source>
        <dbReference type="SAM" id="Coils"/>
    </source>
</evidence>
<dbReference type="PANTHER" id="PTHR30329:SF21">
    <property type="entry name" value="LIPOPROTEIN YIAD-RELATED"/>
    <property type="match status" value="1"/>
</dbReference>
<evidence type="ECO:0000259" key="3">
    <source>
        <dbReference type="PROSITE" id="PS51123"/>
    </source>
</evidence>
<dbReference type="PROSITE" id="PS51123">
    <property type="entry name" value="OMPA_2"/>
    <property type="match status" value="1"/>
</dbReference>
<dbReference type="PANTHER" id="PTHR30329">
    <property type="entry name" value="STATOR ELEMENT OF FLAGELLAR MOTOR COMPLEX"/>
    <property type="match status" value="1"/>
</dbReference>
<gene>
    <name evidence="4" type="ORF">AB835_01405</name>
</gene>
<evidence type="ECO:0000313" key="4">
    <source>
        <dbReference type="EMBL" id="ODS24975.1"/>
    </source>
</evidence>
<proteinExistence type="predicted"/>
<reference evidence="4 5" key="1">
    <citation type="journal article" date="2016" name="Appl. Environ. Microbiol.">
        <title>Lack of Overt Genome Reduction in the Bryostatin-Producing Bryozoan Symbiont "Candidatus Endobugula sertula".</title>
        <authorList>
            <person name="Miller I.J."/>
            <person name="Vanee N."/>
            <person name="Fong S.S."/>
            <person name="Lim-Fong G.E."/>
            <person name="Kwan J.C."/>
        </authorList>
    </citation>
    <scope>NUCLEOTIDE SEQUENCE [LARGE SCALE GENOMIC DNA]</scope>
    <source>
        <strain evidence="4">AB1-4</strain>
    </source>
</reference>
<dbReference type="CDD" id="cd07185">
    <property type="entry name" value="OmpA_C-like"/>
    <property type="match status" value="1"/>
</dbReference>
<dbReference type="GO" id="GO:0016020">
    <property type="term" value="C:membrane"/>
    <property type="evidence" value="ECO:0007669"/>
    <property type="project" value="UniProtKB-UniRule"/>
</dbReference>
<evidence type="ECO:0000313" key="5">
    <source>
        <dbReference type="Proteomes" id="UP000242502"/>
    </source>
</evidence>
<protein>
    <recommendedName>
        <fullName evidence="3">OmpA-like domain-containing protein</fullName>
    </recommendedName>
</protein>
<keyword evidence="1" id="KW-0472">Membrane</keyword>
<dbReference type="EMBL" id="MDLC01000003">
    <property type="protein sequence ID" value="ODS24975.1"/>
    <property type="molecule type" value="Genomic_DNA"/>
</dbReference>
<feature type="domain" description="OmpA-like" evidence="3">
    <location>
        <begin position="54"/>
        <end position="177"/>
    </location>
</feature>
<dbReference type="SUPFAM" id="SSF103088">
    <property type="entry name" value="OmpA-like"/>
    <property type="match status" value="1"/>
</dbReference>
<dbReference type="Pfam" id="PF00691">
    <property type="entry name" value="OmpA"/>
    <property type="match status" value="1"/>
</dbReference>
<keyword evidence="2" id="KW-0175">Coiled coil</keyword>
<evidence type="ECO:0000256" key="1">
    <source>
        <dbReference type="PROSITE-ProRule" id="PRU00473"/>
    </source>
</evidence>
<dbReference type="STRING" id="62101.AB835_01405"/>
<dbReference type="InterPro" id="IPR050330">
    <property type="entry name" value="Bact_OuterMem_StrucFunc"/>
</dbReference>
<feature type="coiled-coil region" evidence="2">
    <location>
        <begin position="26"/>
        <end position="56"/>
    </location>
</feature>
<comment type="caution">
    <text evidence="4">The sequence shown here is derived from an EMBL/GenBank/DDBJ whole genome shotgun (WGS) entry which is preliminary data.</text>
</comment>
<dbReference type="InterPro" id="IPR006665">
    <property type="entry name" value="OmpA-like"/>
</dbReference>
<dbReference type="InterPro" id="IPR036737">
    <property type="entry name" value="OmpA-like_sf"/>
</dbReference>
<name>A0A1D2QTQ5_9GAMM</name>
<dbReference type="AlphaFoldDB" id="A0A1D2QTQ5"/>
<dbReference type="Proteomes" id="UP000242502">
    <property type="component" value="Unassembled WGS sequence"/>
</dbReference>